<evidence type="ECO:0000256" key="1">
    <source>
        <dbReference type="SAM" id="MobiDB-lite"/>
    </source>
</evidence>
<dbReference type="AlphaFoldDB" id="A0A164YC93"/>
<feature type="region of interest" description="Disordered" evidence="1">
    <location>
        <begin position="184"/>
        <end position="207"/>
    </location>
</feature>
<dbReference type="EMBL" id="KV419398">
    <property type="protein sequence ID" value="KZS96783.1"/>
    <property type="molecule type" value="Genomic_DNA"/>
</dbReference>
<gene>
    <name evidence="3" type="ORF">SISNIDRAFT_285907</name>
</gene>
<keyword evidence="2" id="KW-0732">Signal</keyword>
<reference evidence="3 4" key="1">
    <citation type="journal article" date="2016" name="Mol. Biol. Evol.">
        <title>Comparative Genomics of Early-Diverging Mushroom-Forming Fungi Provides Insights into the Origins of Lignocellulose Decay Capabilities.</title>
        <authorList>
            <person name="Nagy L.G."/>
            <person name="Riley R."/>
            <person name="Tritt A."/>
            <person name="Adam C."/>
            <person name="Daum C."/>
            <person name="Floudas D."/>
            <person name="Sun H."/>
            <person name="Yadav J.S."/>
            <person name="Pangilinan J."/>
            <person name="Larsson K.H."/>
            <person name="Matsuura K."/>
            <person name="Barry K."/>
            <person name="Labutti K."/>
            <person name="Kuo R."/>
            <person name="Ohm R.A."/>
            <person name="Bhattacharya S.S."/>
            <person name="Shirouzu T."/>
            <person name="Yoshinaga Y."/>
            <person name="Martin F.M."/>
            <person name="Grigoriev I.V."/>
            <person name="Hibbett D.S."/>
        </authorList>
    </citation>
    <scope>NUCLEOTIDE SEQUENCE [LARGE SCALE GENOMIC DNA]</scope>
    <source>
        <strain evidence="3 4">HHB9708</strain>
    </source>
</reference>
<dbReference type="Proteomes" id="UP000076722">
    <property type="component" value="Unassembled WGS sequence"/>
</dbReference>
<evidence type="ECO:0000256" key="2">
    <source>
        <dbReference type="SAM" id="SignalP"/>
    </source>
</evidence>
<feature type="signal peptide" evidence="2">
    <location>
        <begin position="1"/>
        <end position="22"/>
    </location>
</feature>
<feature type="chain" id="PRO_5007854623" evidence="2">
    <location>
        <begin position="23"/>
        <end position="233"/>
    </location>
</feature>
<dbReference type="OrthoDB" id="3265098at2759"/>
<evidence type="ECO:0000313" key="3">
    <source>
        <dbReference type="EMBL" id="KZS96783.1"/>
    </source>
</evidence>
<protein>
    <submittedName>
        <fullName evidence="3">Uncharacterized protein</fullName>
    </submittedName>
</protein>
<name>A0A164YC93_9AGAM</name>
<organism evidence="3 4">
    <name type="scientific">Sistotremastrum niveocremeum HHB9708</name>
    <dbReference type="NCBI Taxonomy" id="1314777"/>
    <lineage>
        <taxon>Eukaryota</taxon>
        <taxon>Fungi</taxon>
        <taxon>Dikarya</taxon>
        <taxon>Basidiomycota</taxon>
        <taxon>Agaricomycotina</taxon>
        <taxon>Agaricomycetes</taxon>
        <taxon>Sistotremastrales</taxon>
        <taxon>Sistotremastraceae</taxon>
        <taxon>Sertulicium</taxon>
        <taxon>Sertulicium niveocremeum</taxon>
    </lineage>
</organism>
<evidence type="ECO:0000313" key="4">
    <source>
        <dbReference type="Proteomes" id="UP000076722"/>
    </source>
</evidence>
<keyword evidence="4" id="KW-1185">Reference proteome</keyword>
<proteinExistence type="predicted"/>
<accession>A0A164YC93</accession>
<sequence length="233" mass="24510">MPQMQLFSSLLVLYILLQPLLALALSPPDSLNITFTQNVTQGERVSFGFDFPESVGLSWAISIKNRAPDGSTDISSTTTSVDAIRDSLQKLPIQFPNSSVIACSPIPIFGAGGAAFNASQTGIYALFWNVTYTLSSDPSQAANGSCGPPPYSSQNWILSQNITVGPATTSTINTLPPSATVVPFSSEPTGSIPSPPPSPTPSQHSGGTSSWVVSHWPAIAFAAFAAIAFELRY</sequence>